<feature type="compositionally biased region" description="Basic and acidic residues" evidence="1">
    <location>
        <begin position="90"/>
        <end position="104"/>
    </location>
</feature>
<proteinExistence type="predicted"/>
<accession>A0A1X3EDJ8</accession>
<reference evidence="2 3" key="1">
    <citation type="submission" date="2017-03" db="EMBL/GenBank/DDBJ databases">
        <title>Whole genome sequences of fourteen strains of Bradyrhizobium canariense and one strain of Bradyrhizobium japonicum isolated from Lupinus (Papilionoideae: Genisteae) species in Algeria.</title>
        <authorList>
            <person name="Crovadore J."/>
            <person name="Chekireb D."/>
            <person name="Brachmann A."/>
            <person name="Chablais R."/>
            <person name="Cochard B."/>
            <person name="Lefort F."/>
        </authorList>
    </citation>
    <scope>NUCLEOTIDE SEQUENCE [LARGE SCALE GENOMIC DNA]</scope>
    <source>
        <strain evidence="2 3">UBMA195</strain>
    </source>
</reference>
<feature type="compositionally biased region" description="Basic residues" evidence="1">
    <location>
        <begin position="1"/>
        <end position="15"/>
    </location>
</feature>
<comment type="caution">
    <text evidence="2">The sequence shown here is derived from an EMBL/GenBank/DDBJ whole genome shotgun (WGS) entry which is preliminary data.</text>
</comment>
<feature type="region of interest" description="Disordered" evidence="1">
    <location>
        <begin position="1"/>
        <end position="26"/>
    </location>
</feature>
<evidence type="ECO:0000313" key="3">
    <source>
        <dbReference type="Proteomes" id="UP000193553"/>
    </source>
</evidence>
<feature type="compositionally biased region" description="Basic and acidic residues" evidence="1">
    <location>
        <begin position="111"/>
        <end position="127"/>
    </location>
</feature>
<dbReference type="AlphaFoldDB" id="A0A1X3EDJ8"/>
<dbReference type="EMBL" id="NAFI01000179">
    <property type="protein sequence ID" value="OSJ06360.1"/>
    <property type="molecule type" value="Genomic_DNA"/>
</dbReference>
<evidence type="ECO:0000313" key="2">
    <source>
        <dbReference type="EMBL" id="OSJ06360.1"/>
    </source>
</evidence>
<protein>
    <submittedName>
        <fullName evidence="2">Uncharacterized protein</fullName>
    </submittedName>
</protein>
<sequence length="127" mass="13922">MKPAKKIRAKKHRGRPATGQGVQIGTRWPEATVAQIDAWASGQEDTPARSESIRRLVDIGLGKPASALAVTSAAKASSERAREMAGNAIDKLKDNKASPDDQASRKRRLVKGPEEFQNVRRDRPNRK</sequence>
<dbReference type="RefSeq" id="WP_085353133.1">
    <property type="nucleotide sequence ID" value="NZ_NAEX01000188.1"/>
</dbReference>
<organism evidence="2 3">
    <name type="scientific">Bradyrhizobium canariense</name>
    <dbReference type="NCBI Taxonomy" id="255045"/>
    <lineage>
        <taxon>Bacteria</taxon>
        <taxon>Pseudomonadati</taxon>
        <taxon>Pseudomonadota</taxon>
        <taxon>Alphaproteobacteria</taxon>
        <taxon>Hyphomicrobiales</taxon>
        <taxon>Nitrobacteraceae</taxon>
        <taxon>Bradyrhizobium</taxon>
    </lineage>
</organism>
<evidence type="ECO:0000256" key="1">
    <source>
        <dbReference type="SAM" id="MobiDB-lite"/>
    </source>
</evidence>
<name>A0A1X3EDJ8_9BRAD</name>
<gene>
    <name evidence="2" type="ORF">BSZ18_22305</name>
</gene>
<feature type="region of interest" description="Disordered" evidence="1">
    <location>
        <begin position="75"/>
        <end position="127"/>
    </location>
</feature>
<dbReference type="Proteomes" id="UP000193553">
    <property type="component" value="Unassembled WGS sequence"/>
</dbReference>
<dbReference type="OrthoDB" id="7916728at2"/>